<evidence type="ECO:0000256" key="3">
    <source>
        <dbReference type="ARBA" id="ARBA00022989"/>
    </source>
</evidence>
<keyword evidence="4" id="KW-0472">Membrane</keyword>
<comment type="subcellular location">
    <subcellularLocation>
        <location evidence="1">Membrane</location>
        <topology evidence="1">Single-pass membrane protein</topology>
    </subcellularLocation>
</comment>
<evidence type="ECO:0000259" key="5">
    <source>
        <dbReference type="Pfam" id="PF04357"/>
    </source>
</evidence>
<dbReference type="Proteomes" id="UP000244450">
    <property type="component" value="Unassembled WGS sequence"/>
</dbReference>
<evidence type="ECO:0000313" key="7">
    <source>
        <dbReference type="Proteomes" id="UP000244450"/>
    </source>
</evidence>
<dbReference type="PANTHER" id="PTHR36985:SF1">
    <property type="entry name" value="TRANSLOCATION AND ASSEMBLY MODULE SUBUNIT TAMB"/>
    <property type="match status" value="1"/>
</dbReference>
<feature type="domain" description="Translocation and assembly module TamB C-terminal" evidence="5">
    <location>
        <begin position="1091"/>
        <end position="1540"/>
    </location>
</feature>
<reference evidence="6 7" key="1">
    <citation type="submission" date="2018-04" db="EMBL/GenBank/DDBJ databases">
        <title>Chitinophaga fuyangensis sp. nov., isolated from soil in a chemical factory.</title>
        <authorList>
            <person name="Chen K."/>
        </authorList>
    </citation>
    <scope>NUCLEOTIDE SEQUENCE [LARGE SCALE GENOMIC DNA]</scope>
    <source>
        <strain evidence="6 7">LY-1</strain>
    </source>
</reference>
<keyword evidence="7" id="KW-1185">Reference proteome</keyword>
<sequence>MVAILINLSPVQNFLVKQATDRLSTRLKTKVQIRNVDFSLFNRMKLEGVLLEDRNHDTLIYAGSLNVRITDWFFFQHRPVIKYVGMDDALIYLHRTPKEKNWNYQFLLDAFANPNPDTSTTGGVDLDFKTLNLRNIRINQIDEWAGENWNIAAARIYADARDLDLAKHHLDLQQVLLDKFSFIITDYPASPLRRHDTIPPQHVLNDTTIKPAHPTLRWNEANWSVVLKSLQVNDGLFGLDNLEDSSEILHNYFAPNHIRFHSINLSLTNGEVVKDSILADLKLETRERSGFEVKKLTCRWKMSPTEMEFKHLDLQTNRSRIRDYYTMQYNSLDDMSYYVDSVIMKATFRDAHIHSDDIAYFAPVLGSWKKEFRVNGDVHGPVANLSGKNLDIESGPTHLKASVELRGLPEVDESFIDAQVSQLTTNGTDIMNYAPDLKGVDNLRLERITSLAFTGSYTGFFNDFVAYGKFNTNLGNFNSDINFKTAGDVPLYSGNISTDNFNLGALLDIPNLDAVTMDAKVNGNGFNFNTLKSTVEADIQSITLFDYTYHDLSTKGELNRKFFNGSVTVHDPNLDMDFAGTIDFNGKLPLFNFNSDIRKSDLKALHLTQDSITLQAHVALDFAGGNIDDFEGTARVYDVSLFKNKTRVEFDSLSVRTSRDSNNVKMLSMKGNEVNGFIKGNYSLRQLPQTFQMLLYKYYPNFFLEPEITEIHQDFNFAFEFGQVEKLIRAFDSHIHGFNGTTIAGTLNTENSGNVKLEVMVPSASYDNYGVKELHLRSAGDLNHINVSTSMGEVLNKDQVLFQHPLILVNSRQDTSYLKVDLNATDSSNMDGFYAKVITTQGGAHINFLNSNFTYNDRQWNITPGNEIYWSKHFLTIKNLRISRNDQNITISTNEYNPDDARVTINVENLNLADAIPVEALHTRFEGVANGSLEISELSSNLDGDANLTVQQFRVDNDSIGKLDLQAHYDHDQESLGVDVHSDNPLRNFAIHGTAGLTALHNKMQGSIDLNGTSLALLEPYVSDYVTDLSGVANGQLRVGGTTDQPSVTGQVTVDSIGVKVPYIGTRYRIPHLNINLDDNLIEFGKFTLVDKNNNTAQGNGYISHDHFHKLNFDFDISTNKFVFLNTKADDNDLYYGDVIASGKVYFSGPINDLQLRVVNRPMTGTHIFLPMSDSKNIGKYDFITFREYGHTVKPPRHQDNVKLNVRLEVAANPDAQVDVILDASTGDVISANGSGQLAITANLDGDFKIEGNYLINNGSYNFTFQRLASWKFDIEKNSTLTWNGDPEAAKMNITARYSLPKVSLYNLSVPGTAGTDKLATRTEKVDIVLTLHGELMQPDIGYQILLPDVGSVSYESGVAAKLAEINRDQNKALLQMYGLLLANQFIPEESGTGVASAVNVGVTGKNSVGQALSAQASAILNNITANLTKSNGFNLNLNYRAYNVTNVDNSNNDRNEVSAGISSNLFNNRFRLYLGGDYDWGKTATAAQSNRFAGDFRFEYLLTADGRFRVNAFSKSDYDVYYLANRTKAGLGLSYIREYNRFRELFYNRRQLREQDSIRVLKEKQRFLADTSANVKKAPN</sequence>
<dbReference type="InterPro" id="IPR007452">
    <property type="entry name" value="TamB_C"/>
</dbReference>
<dbReference type="EMBL" id="QCYK01000003">
    <property type="protein sequence ID" value="PUZ22853.1"/>
    <property type="molecule type" value="Genomic_DNA"/>
</dbReference>
<dbReference type="PANTHER" id="PTHR36985">
    <property type="entry name" value="TRANSLOCATION AND ASSEMBLY MODULE SUBUNIT TAMB"/>
    <property type="match status" value="1"/>
</dbReference>
<protein>
    <recommendedName>
        <fullName evidence="5">Translocation and assembly module TamB C-terminal domain-containing protein</fullName>
    </recommendedName>
</protein>
<proteinExistence type="predicted"/>
<evidence type="ECO:0000256" key="2">
    <source>
        <dbReference type="ARBA" id="ARBA00022692"/>
    </source>
</evidence>
<evidence type="ECO:0000256" key="1">
    <source>
        <dbReference type="ARBA" id="ARBA00004167"/>
    </source>
</evidence>
<evidence type="ECO:0000313" key="6">
    <source>
        <dbReference type="EMBL" id="PUZ22853.1"/>
    </source>
</evidence>
<accession>A0A2T7BCM0</accession>
<dbReference type="GO" id="GO:0005886">
    <property type="term" value="C:plasma membrane"/>
    <property type="evidence" value="ECO:0007669"/>
    <property type="project" value="InterPro"/>
</dbReference>
<dbReference type="Pfam" id="PF04357">
    <property type="entry name" value="TamB"/>
    <property type="match status" value="1"/>
</dbReference>
<organism evidence="6 7">
    <name type="scientific">Chitinophaga parva</name>
    <dbReference type="NCBI Taxonomy" id="2169414"/>
    <lineage>
        <taxon>Bacteria</taxon>
        <taxon>Pseudomonadati</taxon>
        <taxon>Bacteroidota</taxon>
        <taxon>Chitinophagia</taxon>
        <taxon>Chitinophagales</taxon>
        <taxon>Chitinophagaceae</taxon>
        <taxon>Chitinophaga</taxon>
    </lineage>
</organism>
<keyword evidence="2" id="KW-0812">Transmembrane</keyword>
<dbReference type="GO" id="GO:0009306">
    <property type="term" value="P:protein secretion"/>
    <property type="evidence" value="ECO:0007669"/>
    <property type="project" value="InterPro"/>
</dbReference>
<keyword evidence="3" id="KW-1133">Transmembrane helix</keyword>
<comment type="caution">
    <text evidence="6">The sequence shown here is derived from an EMBL/GenBank/DDBJ whole genome shotgun (WGS) entry which is preliminary data.</text>
</comment>
<evidence type="ECO:0000256" key="4">
    <source>
        <dbReference type="ARBA" id="ARBA00023136"/>
    </source>
</evidence>
<name>A0A2T7BCM0_9BACT</name>
<gene>
    <name evidence="6" type="ORF">DCC81_20755</name>
</gene>